<protein>
    <submittedName>
        <fullName evidence="8">LANO_0F09472g1_1</fullName>
    </submittedName>
</protein>
<dbReference type="PANTHER" id="PTHR31779">
    <property type="entry name" value="2-NITROPROPANE DIOXYGENASE FAMILY, PUTATIVE (AFU_ORTHOLOGUE AFUA_2G17430)-RELATED"/>
    <property type="match status" value="1"/>
</dbReference>
<evidence type="ECO:0000259" key="7">
    <source>
        <dbReference type="PROSITE" id="PS50048"/>
    </source>
</evidence>
<dbReference type="InterPro" id="IPR001138">
    <property type="entry name" value="Zn2Cys6_DnaBD"/>
</dbReference>
<dbReference type="Pfam" id="PF00172">
    <property type="entry name" value="Zn_clus"/>
    <property type="match status" value="1"/>
</dbReference>
<keyword evidence="6" id="KW-0539">Nucleus</keyword>
<dbReference type="PANTHER" id="PTHR31779:SF3">
    <property type="entry name" value="PROTEIN RDR1"/>
    <property type="match status" value="1"/>
</dbReference>
<dbReference type="GO" id="GO:0006351">
    <property type="term" value="P:DNA-templated transcription"/>
    <property type="evidence" value="ECO:0007669"/>
    <property type="project" value="InterPro"/>
</dbReference>
<dbReference type="CDD" id="cd12148">
    <property type="entry name" value="fungal_TF_MHR"/>
    <property type="match status" value="1"/>
</dbReference>
<evidence type="ECO:0000256" key="3">
    <source>
        <dbReference type="ARBA" id="ARBA00023015"/>
    </source>
</evidence>
<dbReference type="Gene3D" id="4.10.240.10">
    <property type="entry name" value="Zn(2)-C6 fungal-type DNA-binding domain"/>
    <property type="match status" value="1"/>
</dbReference>
<dbReference type="AlphaFoldDB" id="A0A1G4KA05"/>
<dbReference type="Proteomes" id="UP000189911">
    <property type="component" value="Chromosome F"/>
</dbReference>
<dbReference type="CDD" id="cd00067">
    <property type="entry name" value="GAL4"/>
    <property type="match status" value="1"/>
</dbReference>
<dbReference type="GO" id="GO:0008270">
    <property type="term" value="F:zinc ion binding"/>
    <property type="evidence" value="ECO:0007669"/>
    <property type="project" value="InterPro"/>
</dbReference>
<keyword evidence="4" id="KW-0238">DNA-binding</keyword>
<gene>
    <name evidence="8" type="ORF">LANO_0F09472G</name>
</gene>
<keyword evidence="3" id="KW-0805">Transcription regulation</keyword>
<dbReference type="SUPFAM" id="SSF57701">
    <property type="entry name" value="Zn2/Cys6 DNA-binding domain"/>
    <property type="match status" value="1"/>
</dbReference>
<keyword evidence="9" id="KW-1185">Reference proteome</keyword>
<evidence type="ECO:0000256" key="2">
    <source>
        <dbReference type="ARBA" id="ARBA00022833"/>
    </source>
</evidence>
<evidence type="ECO:0000313" key="8">
    <source>
        <dbReference type="EMBL" id="SCV00971.1"/>
    </source>
</evidence>
<keyword evidence="2" id="KW-0862">Zinc</keyword>
<dbReference type="InterPro" id="IPR007219">
    <property type="entry name" value="XnlR_reg_dom"/>
</dbReference>
<keyword evidence="1" id="KW-0479">Metal-binding</keyword>
<organism evidence="8 9">
    <name type="scientific">Lachancea nothofagi CBS 11611</name>
    <dbReference type="NCBI Taxonomy" id="1266666"/>
    <lineage>
        <taxon>Eukaryota</taxon>
        <taxon>Fungi</taxon>
        <taxon>Dikarya</taxon>
        <taxon>Ascomycota</taxon>
        <taxon>Saccharomycotina</taxon>
        <taxon>Saccharomycetes</taxon>
        <taxon>Saccharomycetales</taxon>
        <taxon>Saccharomycetaceae</taxon>
        <taxon>Lachancea</taxon>
    </lineage>
</organism>
<name>A0A1G4KA05_9SACH</name>
<dbReference type="InterPro" id="IPR052478">
    <property type="entry name" value="Metabolite_Synth_Reg"/>
</dbReference>
<dbReference type="PROSITE" id="PS00463">
    <property type="entry name" value="ZN2_CY6_FUNGAL_1"/>
    <property type="match status" value="1"/>
</dbReference>
<dbReference type="SMART" id="SM00066">
    <property type="entry name" value="GAL4"/>
    <property type="match status" value="1"/>
</dbReference>
<dbReference type="GO" id="GO:0003677">
    <property type="term" value="F:DNA binding"/>
    <property type="evidence" value="ECO:0007669"/>
    <property type="project" value="UniProtKB-KW"/>
</dbReference>
<evidence type="ECO:0000313" key="9">
    <source>
        <dbReference type="Proteomes" id="UP000189911"/>
    </source>
</evidence>
<evidence type="ECO:0000256" key="6">
    <source>
        <dbReference type="ARBA" id="ARBA00023242"/>
    </source>
</evidence>
<keyword evidence="5" id="KW-0804">Transcription</keyword>
<evidence type="ECO:0000256" key="1">
    <source>
        <dbReference type="ARBA" id="ARBA00022723"/>
    </source>
</evidence>
<reference evidence="9" key="1">
    <citation type="submission" date="2016-03" db="EMBL/GenBank/DDBJ databases">
        <authorList>
            <person name="Devillers Hugo."/>
        </authorList>
    </citation>
    <scope>NUCLEOTIDE SEQUENCE [LARGE SCALE GENOMIC DNA]</scope>
</reference>
<sequence>MAKSVSVKRLRTRKACLPCRQRKRKCDGELPCGMCTAYSYHCQYDKEDGHPAHFVQMPAPYVVNAERRAKDEVELEKNGITGHVKKGILDPSKSRYMSLNSAIAFPRALGLELNSTNPPHLHSFAWNCGVRPEENTDTHPILPDIVSQGDCLRFVDTYFAVVHPVFAVVDRKQIEKSIGRYWDSRSTSAFGAVIAGIMALGSFFSGDHGHPRETDMVHYAKGVLEDPKYSRLPTVEQVSAWVLRTIYLRATTRPHTAWLASCVTIHLAEATALHHEAEEIELTTSSLPDQAKSERARRLFWTAWSINSILSYDYGRSCVALNTTITCLPATPTKNNYTFQLAELAHLIPQEKVNSSNDVQVAQLLSALERIHEMPEIHPFISLTKADLALSFYRRLRLLNHLLDSSVVRQIVDIGDVALTASVDLVQRNHVWWNVLSASFQYVCALMAIDTRESLARVVDAKKILGNIVTILGTHIAREAEATVELLLRDSVKKKRHEIALLEGATLSEATAEVMQSPEINWDILLDPSYTLDYMQRDFSNF</sequence>
<dbReference type="Pfam" id="PF04082">
    <property type="entry name" value="Fungal_trans"/>
    <property type="match status" value="1"/>
</dbReference>
<evidence type="ECO:0000256" key="5">
    <source>
        <dbReference type="ARBA" id="ARBA00023163"/>
    </source>
</evidence>
<dbReference type="GO" id="GO:0009410">
    <property type="term" value="P:response to xenobiotic stimulus"/>
    <property type="evidence" value="ECO:0007669"/>
    <property type="project" value="TreeGrafter"/>
</dbReference>
<dbReference type="GO" id="GO:0000981">
    <property type="term" value="F:DNA-binding transcription factor activity, RNA polymerase II-specific"/>
    <property type="evidence" value="ECO:0007669"/>
    <property type="project" value="InterPro"/>
</dbReference>
<accession>A0A1G4KA05</accession>
<dbReference type="InterPro" id="IPR036864">
    <property type="entry name" value="Zn2-C6_fun-type_DNA-bd_sf"/>
</dbReference>
<feature type="domain" description="Zn(2)-C6 fungal-type" evidence="7">
    <location>
        <begin position="15"/>
        <end position="44"/>
    </location>
</feature>
<dbReference type="PROSITE" id="PS50048">
    <property type="entry name" value="ZN2_CY6_FUNGAL_2"/>
    <property type="match status" value="1"/>
</dbReference>
<proteinExistence type="predicted"/>
<dbReference type="OrthoDB" id="2428527at2759"/>
<evidence type="ECO:0000256" key="4">
    <source>
        <dbReference type="ARBA" id="ARBA00023125"/>
    </source>
</evidence>
<dbReference type="EMBL" id="LT598452">
    <property type="protein sequence ID" value="SCV00971.1"/>
    <property type="molecule type" value="Genomic_DNA"/>
</dbReference>